<evidence type="ECO:0000256" key="1">
    <source>
        <dbReference type="ARBA" id="ARBA00022441"/>
    </source>
</evidence>
<gene>
    <name evidence="3" type="ORF">TeGR_g6782</name>
</gene>
<keyword evidence="1" id="KW-0880">Kelch repeat</keyword>
<name>A0ABQ6MIP0_9STRA</name>
<dbReference type="InterPro" id="IPR015915">
    <property type="entry name" value="Kelch-typ_b-propeller"/>
</dbReference>
<proteinExistence type="predicted"/>
<dbReference type="Pfam" id="PF24681">
    <property type="entry name" value="Kelch_KLHDC2_KLHL20_DRC7"/>
    <property type="match status" value="1"/>
</dbReference>
<keyword evidence="4" id="KW-1185">Reference proteome</keyword>
<dbReference type="Gene3D" id="2.120.10.80">
    <property type="entry name" value="Kelch-type beta propeller"/>
    <property type="match status" value="1"/>
</dbReference>
<comment type="caution">
    <text evidence="3">The sequence shown here is derived from an EMBL/GenBank/DDBJ whole genome shotgun (WGS) entry which is preliminary data.</text>
</comment>
<sequence>MALDGRCSHTCSPLTIGGSPFALLCGGGRMVGSGDDVRWEHFNDLHLISGTGLWSEKLVPSDDVFPPRRGHAAWLFADRYLFVFGGLDHEKLLADLWAFDVVTREWTEVEQKGTAPSRRRAAISFQYSLQPSPTGEGGGDYAFLFGGEWYDEAEINSTCAYKFKFDPSNPLGPVTWIRCAVSHWRALSAERRGFKKTSGLFNMLIGCCSGLLCPKPGAPPRLYVFGGLKRGLDGSNSPNFDVLQFDFLYREADGRDRFQPSNLITAIVFERSTQLEAPLPRMFASAATLHNRIFIFGGHMDEFTSGPDPMDAAVNLADGQEWFVDDIAIFEGVDWARGGGFPSSATPLRARDEKEDGDGKFILWDKLVFPEKERDENGEMDIVQASGAYIEDHVTRVGGITGMRVEERIELSTKYMAMPSEDKMVWLNKAREDVLKWEALKVRPTLDRNGTSMVAVGDKLLVIGGGNYERREYYNDMIVIGSPRPAPISRHVRFEKGSRGGDLGSEVRIAWGGADLTLARGAGEVVEVTCAEAGKVQVARELLGKCGMFERKFNSGFGDADAGEARLEFGEEVVKACLGLLVEGSQPLPALLMAPLEEIEERVYECYAFLEFVDAPEEAWEKLENLLGGLLCAHAEKELARGGGGINGAAGVMERIAKEGGFKLLLSHACYFMASGDTETYRGLEEEAEEGEQEAGAACTYNAAKFAYSLL</sequence>
<dbReference type="Proteomes" id="UP001165060">
    <property type="component" value="Unassembled WGS sequence"/>
</dbReference>
<evidence type="ECO:0000313" key="4">
    <source>
        <dbReference type="Proteomes" id="UP001165060"/>
    </source>
</evidence>
<evidence type="ECO:0000313" key="3">
    <source>
        <dbReference type="EMBL" id="GMI26601.1"/>
    </source>
</evidence>
<evidence type="ECO:0000256" key="2">
    <source>
        <dbReference type="ARBA" id="ARBA00022737"/>
    </source>
</evidence>
<protein>
    <submittedName>
        <fullName evidence="3">Uncharacterized protein</fullName>
    </submittedName>
</protein>
<dbReference type="SUPFAM" id="SSF117281">
    <property type="entry name" value="Kelch motif"/>
    <property type="match status" value="1"/>
</dbReference>
<accession>A0ABQ6MIP0</accession>
<reference evidence="3 4" key="1">
    <citation type="journal article" date="2023" name="Commun. Biol.">
        <title>Genome analysis of Parmales, the sister group of diatoms, reveals the evolutionary specialization of diatoms from phago-mixotrophs to photoautotrophs.</title>
        <authorList>
            <person name="Ban H."/>
            <person name="Sato S."/>
            <person name="Yoshikawa S."/>
            <person name="Yamada K."/>
            <person name="Nakamura Y."/>
            <person name="Ichinomiya M."/>
            <person name="Sato N."/>
            <person name="Blanc-Mathieu R."/>
            <person name="Endo H."/>
            <person name="Kuwata A."/>
            <person name="Ogata H."/>
        </authorList>
    </citation>
    <scope>NUCLEOTIDE SEQUENCE [LARGE SCALE GENOMIC DNA]</scope>
</reference>
<dbReference type="PANTHER" id="PTHR46093:SF18">
    <property type="entry name" value="FIBRONECTIN TYPE-III DOMAIN-CONTAINING PROTEIN"/>
    <property type="match status" value="1"/>
</dbReference>
<keyword evidence="2" id="KW-0677">Repeat</keyword>
<dbReference type="EMBL" id="BRYB01004160">
    <property type="protein sequence ID" value="GMI26601.1"/>
    <property type="molecule type" value="Genomic_DNA"/>
</dbReference>
<organism evidence="3 4">
    <name type="scientific">Tetraparma gracilis</name>
    <dbReference type="NCBI Taxonomy" id="2962635"/>
    <lineage>
        <taxon>Eukaryota</taxon>
        <taxon>Sar</taxon>
        <taxon>Stramenopiles</taxon>
        <taxon>Ochrophyta</taxon>
        <taxon>Bolidophyceae</taxon>
        <taxon>Parmales</taxon>
        <taxon>Triparmaceae</taxon>
        <taxon>Tetraparma</taxon>
    </lineage>
</organism>
<dbReference type="PANTHER" id="PTHR46093">
    <property type="entry name" value="ACYL-COA-BINDING DOMAIN-CONTAINING PROTEIN 5"/>
    <property type="match status" value="1"/>
</dbReference>